<gene>
    <name evidence="1" type="ORF">SAMN03080601_01937</name>
</gene>
<dbReference type="AlphaFoldDB" id="A0A1T5GRV7"/>
<sequence length="58" mass="6792">MVRLTGSKDDEKIDIEDDYFQNKGVNIKKRKSLISFCSKNYFVISLIPYNKLLTGYKL</sequence>
<evidence type="ECO:0000313" key="1">
    <source>
        <dbReference type="EMBL" id="SKC11080.1"/>
    </source>
</evidence>
<dbReference type="Proteomes" id="UP000191055">
    <property type="component" value="Unassembled WGS sequence"/>
</dbReference>
<dbReference type="EMBL" id="FUYV01000010">
    <property type="protein sequence ID" value="SKC11080.1"/>
    <property type="molecule type" value="Genomic_DNA"/>
</dbReference>
<protein>
    <submittedName>
        <fullName evidence="1">Uncharacterized protein</fullName>
    </submittedName>
</protein>
<organism evidence="1 2">
    <name type="scientific">Alkalitalea saponilacus</name>
    <dbReference type="NCBI Taxonomy" id="889453"/>
    <lineage>
        <taxon>Bacteria</taxon>
        <taxon>Pseudomonadati</taxon>
        <taxon>Bacteroidota</taxon>
        <taxon>Bacteroidia</taxon>
        <taxon>Marinilabiliales</taxon>
        <taxon>Marinilabiliaceae</taxon>
        <taxon>Alkalitalea</taxon>
    </lineage>
</organism>
<reference evidence="1 2" key="1">
    <citation type="submission" date="2017-02" db="EMBL/GenBank/DDBJ databases">
        <authorList>
            <person name="Peterson S.W."/>
        </authorList>
    </citation>
    <scope>NUCLEOTIDE SEQUENCE [LARGE SCALE GENOMIC DNA]</scope>
    <source>
        <strain evidence="1 2">DSM 24412</strain>
    </source>
</reference>
<proteinExistence type="predicted"/>
<evidence type="ECO:0000313" key="2">
    <source>
        <dbReference type="Proteomes" id="UP000191055"/>
    </source>
</evidence>
<name>A0A1T5GRV7_9BACT</name>
<accession>A0A1T5GRV7</accession>
<keyword evidence="2" id="KW-1185">Reference proteome</keyword>